<dbReference type="PANTHER" id="PTHR23508">
    <property type="entry name" value="CARBOXYLIC ACID TRANSPORTER PROTEIN HOMOLOG"/>
    <property type="match status" value="1"/>
</dbReference>
<gene>
    <name evidence="7" type="ORF">GCM10022262_18540</name>
</gene>
<dbReference type="InterPro" id="IPR011701">
    <property type="entry name" value="MFS"/>
</dbReference>
<evidence type="ECO:0000256" key="3">
    <source>
        <dbReference type="ARBA" id="ARBA00022989"/>
    </source>
</evidence>
<feature type="transmembrane region" description="Helical" evidence="5">
    <location>
        <begin position="148"/>
        <end position="174"/>
    </location>
</feature>
<dbReference type="SUPFAM" id="SSF103473">
    <property type="entry name" value="MFS general substrate transporter"/>
    <property type="match status" value="1"/>
</dbReference>
<dbReference type="InterPro" id="IPR036259">
    <property type="entry name" value="MFS_trans_sf"/>
</dbReference>
<organism evidence="7 8">
    <name type="scientific">Georgenia daeguensis</name>
    <dbReference type="NCBI Taxonomy" id="908355"/>
    <lineage>
        <taxon>Bacteria</taxon>
        <taxon>Bacillati</taxon>
        <taxon>Actinomycetota</taxon>
        <taxon>Actinomycetes</taxon>
        <taxon>Micrococcales</taxon>
        <taxon>Bogoriellaceae</taxon>
        <taxon>Georgenia</taxon>
    </lineage>
</organism>
<dbReference type="InterPro" id="IPR005829">
    <property type="entry name" value="Sugar_transporter_CS"/>
</dbReference>
<feature type="transmembrane region" description="Helical" evidence="5">
    <location>
        <begin position="21"/>
        <end position="45"/>
    </location>
</feature>
<dbReference type="Gene3D" id="1.20.1250.20">
    <property type="entry name" value="MFS general substrate transporter like domains"/>
    <property type="match status" value="1"/>
</dbReference>
<feature type="transmembrane region" description="Helical" evidence="5">
    <location>
        <begin position="353"/>
        <end position="379"/>
    </location>
</feature>
<dbReference type="InterPro" id="IPR020846">
    <property type="entry name" value="MFS_dom"/>
</dbReference>
<comment type="subcellular location">
    <subcellularLocation>
        <location evidence="1">Cell membrane</location>
        <topology evidence="1">Multi-pass membrane protein</topology>
    </subcellularLocation>
</comment>
<keyword evidence="8" id="KW-1185">Reference proteome</keyword>
<evidence type="ECO:0000256" key="4">
    <source>
        <dbReference type="ARBA" id="ARBA00023136"/>
    </source>
</evidence>
<evidence type="ECO:0000256" key="1">
    <source>
        <dbReference type="ARBA" id="ARBA00004651"/>
    </source>
</evidence>
<dbReference type="RefSeq" id="WP_345040226.1">
    <property type="nucleotide sequence ID" value="NZ_BAABBA010000008.1"/>
</dbReference>
<name>A0ABP8EU34_9MICO</name>
<sequence length="418" mass="43003">MALAPETARSTSGTQTPDRTSLAAVVVAWLFVVFDGYDLIVYGTVQARLREEWSLDSAAAGTLGSVAFLGMMLGALGAGRLADHFGRKLTIIGSAVVLSVFTVLCAVAQDPVSFGALRFLAGLGLGGLVPSANALAADLVPQRWRATVATLMMSGVPIGGSIAALVGIPVIPAWGWRPMFAFALVALVILVPVAWKVIPADHDRGRAHAHHEHRPGFGTLLRPPFLLVTLLFAGATVVTLMAWYGLGTWLPNLMEIAGYDLGSALTFALALNLGAVAGSVVTAWSGDRYGTVPTGVVAAGLAGLALLALLTTPPVWAVYVILVLAGVGTHGTQALIIAAVATYYPAHLRGTALGFALGMGRIGAVLAPQVGGLLLAAGLGVGSNFLLFGACAVASAFLLAGIWRHFGVTHDAERVIAH</sequence>
<keyword evidence="2 5" id="KW-0812">Transmembrane</keyword>
<dbReference type="PROSITE" id="PS50850">
    <property type="entry name" value="MFS"/>
    <property type="match status" value="1"/>
</dbReference>
<dbReference type="Pfam" id="PF07690">
    <property type="entry name" value="MFS_1"/>
    <property type="match status" value="1"/>
</dbReference>
<feature type="transmembrane region" description="Helical" evidence="5">
    <location>
        <begin position="385"/>
        <end position="403"/>
    </location>
</feature>
<keyword evidence="3 5" id="KW-1133">Transmembrane helix</keyword>
<feature type="transmembrane region" description="Helical" evidence="5">
    <location>
        <begin position="89"/>
        <end position="109"/>
    </location>
</feature>
<accession>A0ABP8EU34</accession>
<dbReference type="EMBL" id="BAABBA010000008">
    <property type="protein sequence ID" value="GAA4287495.1"/>
    <property type="molecule type" value="Genomic_DNA"/>
</dbReference>
<feature type="transmembrane region" description="Helical" evidence="5">
    <location>
        <begin position="291"/>
        <end position="310"/>
    </location>
</feature>
<feature type="transmembrane region" description="Helical" evidence="5">
    <location>
        <begin position="115"/>
        <end position="136"/>
    </location>
</feature>
<protein>
    <submittedName>
        <fullName evidence="7">Aromatic acid/H+ symport family MFS transporter</fullName>
    </submittedName>
</protein>
<feature type="transmembrane region" description="Helical" evidence="5">
    <location>
        <begin position="219"/>
        <end position="244"/>
    </location>
</feature>
<keyword evidence="4 5" id="KW-0472">Membrane</keyword>
<evidence type="ECO:0000259" key="6">
    <source>
        <dbReference type="PROSITE" id="PS50850"/>
    </source>
</evidence>
<comment type="caution">
    <text evidence="7">The sequence shown here is derived from an EMBL/GenBank/DDBJ whole genome shotgun (WGS) entry which is preliminary data.</text>
</comment>
<dbReference type="PANTHER" id="PTHR23508:SF10">
    <property type="entry name" value="CARBOXYLIC ACID TRANSPORTER PROTEIN HOMOLOG"/>
    <property type="match status" value="1"/>
</dbReference>
<reference evidence="8" key="1">
    <citation type="journal article" date="2019" name="Int. J. Syst. Evol. Microbiol.">
        <title>The Global Catalogue of Microorganisms (GCM) 10K type strain sequencing project: providing services to taxonomists for standard genome sequencing and annotation.</title>
        <authorList>
            <consortium name="The Broad Institute Genomics Platform"/>
            <consortium name="The Broad Institute Genome Sequencing Center for Infectious Disease"/>
            <person name="Wu L."/>
            <person name="Ma J."/>
        </authorList>
    </citation>
    <scope>NUCLEOTIDE SEQUENCE [LARGE SCALE GENOMIC DNA]</scope>
    <source>
        <strain evidence="8">JCM 17459</strain>
    </source>
</reference>
<feature type="domain" description="Major facilitator superfamily (MFS) profile" evidence="6">
    <location>
        <begin position="24"/>
        <end position="407"/>
    </location>
</feature>
<feature type="transmembrane region" description="Helical" evidence="5">
    <location>
        <begin position="316"/>
        <end position="341"/>
    </location>
</feature>
<evidence type="ECO:0000313" key="7">
    <source>
        <dbReference type="EMBL" id="GAA4287495.1"/>
    </source>
</evidence>
<evidence type="ECO:0000313" key="8">
    <source>
        <dbReference type="Proteomes" id="UP001499841"/>
    </source>
</evidence>
<dbReference type="Proteomes" id="UP001499841">
    <property type="component" value="Unassembled WGS sequence"/>
</dbReference>
<evidence type="ECO:0000256" key="5">
    <source>
        <dbReference type="SAM" id="Phobius"/>
    </source>
</evidence>
<feature type="transmembrane region" description="Helical" evidence="5">
    <location>
        <begin position="180"/>
        <end position="198"/>
    </location>
</feature>
<proteinExistence type="predicted"/>
<dbReference type="PROSITE" id="PS00216">
    <property type="entry name" value="SUGAR_TRANSPORT_1"/>
    <property type="match status" value="1"/>
</dbReference>
<evidence type="ECO:0000256" key="2">
    <source>
        <dbReference type="ARBA" id="ARBA00022692"/>
    </source>
</evidence>
<feature type="transmembrane region" description="Helical" evidence="5">
    <location>
        <begin position="264"/>
        <end position="284"/>
    </location>
</feature>
<dbReference type="CDD" id="cd17365">
    <property type="entry name" value="MFS_PcaK_like"/>
    <property type="match status" value="1"/>
</dbReference>
<feature type="transmembrane region" description="Helical" evidence="5">
    <location>
        <begin position="57"/>
        <end position="77"/>
    </location>
</feature>